<evidence type="ECO:0000313" key="2">
    <source>
        <dbReference type="EMBL" id="GAA3504703.1"/>
    </source>
</evidence>
<evidence type="ECO:0000259" key="1">
    <source>
        <dbReference type="SMART" id="SM00860"/>
    </source>
</evidence>
<sequence>MPSLHDAATWRPLLRLLRAAHAETLSAPGGHVAGQIGPGAWSVPLPHRPPRPGRASPVSDHQEELDAVGLVAEALKEDGSDGVSFVVEASSAPGGVRLHLIEPGSSVEPGIATAHPGTLLLADGALPEPVRRLPDPVPDAVPAPSADVELLQRTLRERLPDAVGASEEEIAAAEARLGVPLPPELRALYQVVRGRYEDWDDFRDPYDTIGCELFPLGKVYVADAASRKVLWRFGAMEAVETGPEDAVQQLVGSPGWIVFGDDGGGDRMAVDLLPGPDGHVGQVIVIGHEGNIGAGLVADSLTDMVVHRHFDGRPVPRAERPPLVAHVNRASLPGIEAAAHPALEVLSIGAWEKEPLGLAPVFGLPRLRTLCAHAGTLADPCEISRLTHLEYLELPPAEWRVLLDAGAVPTGLLAAGIEAHRQRDNPLRTIALANEILALYGRPPIACITVPEGAARTGSRSPSPDS</sequence>
<dbReference type="SUPFAM" id="SSF160631">
    <property type="entry name" value="SMI1/KNR4-like"/>
    <property type="match status" value="1"/>
</dbReference>
<reference evidence="3" key="1">
    <citation type="journal article" date="2019" name="Int. J. Syst. Evol. Microbiol.">
        <title>The Global Catalogue of Microorganisms (GCM) 10K type strain sequencing project: providing services to taxonomists for standard genome sequencing and annotation.</title>
        <authorList>
            <consortium name="The Broad Institute Genomics Platform"/>
            <consortium name="The Broad Institute Genome Sequencing Center for Infectious Disease"/>
            <person name="Wu L."/>
            <person name="Ma J."/>
        </authorList>
    </citation>
    <scope>NUCLEOTIDE SEQUENCE [LARGE SCALE GENOMIC DNA]</scope>
    <source>
        <strain evidence="3">JCM 4816</strain>
    </source>
</reference>
<dbReference type="InterPro" id="IPR037883">
    <property type="entry name" value="Knr4/Smi1-like_sf"/>
</dbReference>
<dbReference type="RefSeq" id="WP_345585081.1">
    <property type="nucleotide sequence ID" value="NZ_BAAAXF010000082.1"/>
</dbReference>
<dbReference type="PANTHER" id="PTHR47432">
    <property type="entry name" value="CELL WALL ASSEMBLY REGULATOR SMI1"/>
    <property type="match status" value="1"/>
</dbReference>
<dbReference type="Proteomes" id="UP001501455">
    <property type="component" value="Unassembled WGS sequence"/>
</dbReference>
<gene>
    <name evidence="2" type="ORF">GCM10019016_118160</name>
</gene>
<organism evidence="2 3">
    <name type="scientific">Streptomyces prasinosporus</name>
    <dbReference type="NCBI Taxonomy" id="68256"/>
    <lineage>
        <taxon>Bacteria</taxon>
        <taxon>Bacillati</taxon>
        <taxon>Actinomycetota</taxon>
        <taxon>Actinomycetes</taxon>
        <taxon>Kitasatosporales</taxon>
        <taxon>Streptomycetaceae</taxon>
        <taxon>Streptomyces</taxon>
        <taxon>Streptomyces albogriseolus group</taxon>
    </lineage>
</organism>
<protein>
    <submittedName>
        <fullName evidence="2">SMI1/KNR4 family protein</fullName>
    </submittedName>
</protein>
<dbReference type="InterPro" id="IPR051873">
    <property type="entry name" value="KNR4/SMI1_regulator"/>
</dbReference>
<dbReference type="SMART" id="SM00860">
    <property type="entry name" value="SMI1_KNR4"/>
    <property type="match status" value="1"/>
</dbReference>
<dbReference type="Pfam" id="PF09346">
    <property type="entry name" value="SMI1_KNR4"/>
    <property type="match status" value="1"/>
</dbReference>
<dbReference type="Gene3D" id="3.40.1580.10">
    <property type="entry name" value="SMI1/KNR4-like"/>
    <property type="match status" value="1"/>
</dbReference>
<dbReference type="PANTHER" id="PTHR47432:SF1">
    <property type="entry name" value="CELL WALL ASSEMBLY REGULATOR SMI1"/>
    <property type="match status" value="1"/>
</dbReference>
<name>A0ABP6UDE7_9ACTN</name>
<dbReference type="EMBL" id="BAAAXF010000082">
    <property type="protein sequence ID" value="GAA3504703.1"/>
    <property type="molecule type" value="Genomic_DNA"/>
</dbReference>
<accession>A0ABP6UDE7</accession>
<comment type="caution">
    <text evidence="2">The sequence shown here is derived from an EMBL/GenBank/DDBJ whole genome shotgun (WGS) entry which is preliminary data.</text>
</comment>
<keyword evidence="3" id="KW-1185">Reference proteome</keyword>
<evidence type="ECO:0000313" key="3">
    <source>
        <dbReference type="Proteomes" id="UP001501455"/>
    </source>
</evidence>
<proteinExistence type="predicted"/>
<feature type="domain" description="Knr4/Smi1-like" evidence="1">
    <location>
        <begin position="164"/>
        <end position="307"/>
    </location>
</feature>
<dbReference type="InterPro" id="IPR018958">
    <property type="entry name" value="Knr4/Smi1-like_dom"/>
</dbReference>